<sequence length="217" mass="23565">MAPQRVNQVQDIRNSSQVSGEDDEICSNKATSGSSDPGTDDLGPEPIRSQPSKHEHHQPVARPFLLDAQIAQTGRRDTVGVAQRISSSDGSSFRGLTPPTLPSAMLPTRKRSIGEVLEDESPPQKDKLATEIDQLAGAGPSQPYPPHGSSSRTRDSAPSPSPRRKKTRASEETSAPQEERITMGDPARNPDGPVNRLPERRSERIRTSRHNNRGSSN</sequence>
<name>A0ACC1PD53_9PEZI</name>
<keyword evidence="2" id="KW-1185">Reference proteome</keyword>
<organism evidence="1 2">
    <name type="scientific">Xylaria curta</name>
    <dbReference type="NCBI Taxonomy" id="42375"/>
    <lineage>
        <taxon>Eukaryota</taxon>
        <taxon>Fungi</taxon>
        <taxon>Dikarya</taxon>
        <taxon>Ascomycota</taxon>
        <taxon>Pezizomycotina</taxon>
        <taxon>Sordariomycetes</taxon>
        <taxon>Xylariomycetidae</taxon>
        <taxon>Xylariales</taxon>
        <taxon>Xylariaceae</taxon>
        <taxon>Xylaria</taxon>
    </lineage>
</organism>
<gene>
    <name evidence="1" type="ORF">NUW58_g3553</name>
</gene>
<evidence type="ECO:0000313" key="1">
    <source>
        <dbReference type="EMBL" id="KAJ2989272.1"/>
    </source>
</evidence>
<dbReference type="Proteomes" id="UP001143856">
    <property type="component" value="Unassembled WGS sequence"/>
</dbReference>
<proteinExistence type="predicted"/>
<reference evidence="1" key="1">
    <citation type="submission" date="2022-10" db="EMBL/GenBank/DDBJ databases">
        <title>Genome Sequence of Xylaria curta.</title>
        <authorList>
            <person name="Buettner E."/>
        </authorList>
    </citation>
    <scope>NUCLEOTIDE SEQUENCE</scope>
    <source>
        <strain evidence="1">Babe10</strain>
    </source>
</reference>
<dbReference type="EMBL" id="JAPDGR010000547">
    <property type="protein sequence ID" value="KAJ2989272.1"/>
    <property type="molecule type" value="Genomic_DNA"/>
</dbReference>
<evidence type="ECO:0000313" key="2">
    <source>
        <dbReference type="Proteomes" id="UP001143856"/>
    </source>
</evidence>
<protein>
    <submittedName>
        <fullName evidence="1">Uncharacterized protein</fullName>
    </submittedName>
</protein>
<accession>A0ACC1PD53</accession>
<comment type="caution">
    <text evidence="1">The sequence shown here is derived from an EMBL/GenBank/DDBJ whole genome shotgun (WGS) entry which is preliminary data.</text>
</comment>